<keyword evidence="2" id="KW-1185">Reference proteome</keyword>
<dbReference type="PANTHER" id="PTHR33704:SF1">
    <property type="entry name" value="PROTEIN HEAT INTOLERANT 4-RELATED"/>
    <property type="match status" value="1"/>
</dbReference>
<protein>
    <submittedName>
        <fullName evidence="1">Uncharacterized protein</fullName>
    </submittedName>
</protein>
<feature type="non-terminal residue" evidence="1">
    <location>
        <position position="1"/>
    </location>
</feature>
<dbReference type="AlphaFoldDB" id="A0A087GB51"/>
<dbReference type="Gramene" id="KFK27103">
    <property type="protein sequence ID" value="KFK27103"/>
    <property type="gene ID" value="AALP_AA8G334700"/>
</dbReference>
<dbReference type="PANTHER" id="PTHR33704">
    <property type="entry name" value="PROTEIN HEAT INTOLERANT 4-RELATED"/>
    <property type="match status" value="1"/>
</dbReference>
<dbReference type="InterPro" id="IPR039313">
    <property type="entry name" value="HIT4"/>
</dbReference>
<dbReference type="OrthoDB" id="1743278at2759"/>
<proteinExistence type="predicted"/>
<dbReference type="Proteomes" id="UP000029120">
    <property type="component" value="Chromosome 8"/>
</dbReference>
<dbReference type="eggNOG" id="ENOG502QZIQ">
    <property type="taxonomic scope" value="Eukaryota"/>
</dbReference>
<sequence>SNIKETSGSALRHLNEYRVMKFQLCLPYFYQPFEEDVVEKSTLVHMVFLSEPPVVSEFDREFDKLKDLVDYHIETGELSAEQTDEFKEFFKEKVRATKKAIREAKAARLKGIEEMSEAKKEPLQNIKFYPQPSPGVSGVLQTPYINRYYGKAHQVL</sequence>
<name>A0A087GB51_ARAAL</name>
<reference evidence="2" key="1">
    <citation type="journal article" date="2015" name="Nat. Plants">
        <title>Genome expansion of Arabis alpina linked with retrotransposition and reduced symmetric DNA methylation.</title>
        <authorList>
            <person name="Willing E.M."/>
            <person name="Rawat V."/>
            <person name="Mandakova T."/>
            <person name="Maumus F."/>
            <person name="James G.V."/>
            <person name="Nordstroem K.J."/>
            <person name="Becker C."/>
            <person name="Warthmann N."/>
            <person name="Chica C."/>
            <person name="Szarzynska B."/>
            <person name="Zytnicki M."/>
            <person name="Albani M.C."/>
            <person name="Kiefer C."/>
            <person name="Bergonzi S."/>
            <person name="Castaings L."/>
            <person name="Mateos J.L."/>
            <person name="Berns M.C."/>
            <person name="Bujdoso N."/>
            <person name="Piofczyk T."/>
            <person name="de Lorenzo L."/>
            <person name="Barrero-Sicilia C."/>
            <person name="Mateos I."/>
            <person name="Piednoel M."/>
            <person name="Hagmann J."/>
            <person name="Chen-Min-Tao R."/>
            <person name="Iglesias-Fernandez R."/>
            <person name="Schuster S.C."/>
            <person name="Alonso-Blanco C."/>
            <person name="Roudier F."/>
            <person name="Carbonero P."/>
            <person name="Paz-Ares J."/>
            <person name="Davis S.J."/>
            <person name="Pecinka A."/>
            <person name="Quesneville H."/>
            <person name="Colot V."/>
            <person name="Lysak M.A."/>
            <person name="Weigel D."/>
            <person name="Coupland G."/>
            <person name="Schneeberger K."/>
        </authorList>
    </citation>
    <scope>NUCLEOTIDE SEQUENCE [LARGE SCALE GENOMIC DNA]</scope>
    <source>
        <strain evidence="2">cv. Pajares</strain>
    </source>
</reference>
<dbReference type="EMBL" id="CM002876">
    <property type="protein sequence ID" value="KFK27103.1"/>
    <property type="molecule type" value="Genomic_DNA"/>
</dbReference>
<dbReference type="GO" id="GO:1900034">
    <property type="term" value="P:regulation of cellular response to heat"/>
    <property type="evidence" value="ECO:0007669"/>
    <property type="project" value="InterPro"/>
</dbReference>
<gene>
    <name evidence="1" type="ordered locus">AALP_Aa8g334700</name>
</gene>
<organism evidence="1 2">
    <name type="scientific">Arabis alpina</name>
    <name type="common">Alpine rock-cress</name>
    <dbReference type="NCBI Taxonomy" id="50452"/>
    <lineage>
        <taxon>Eukaryota</taxon>
        <taxon>Viridiplantae</taxon>
        <taxon>Streptophyta</taxon>
        <taxon>Embryophyta</taxon>
        <taxon>Tracheophyta</taxon>
        <taxon>Spermatophyta</taxon>
        <taxon>Magnoliopsida</taxon>
        <taxon>eudicotyledons</taxon>
        <taxon>Gunneridae</taxon>
        <taxon>Pentapetalae</taxon>
        <taxon>rosids</taxon>
        <taxon>malvids</taxon>
        <taxon>Brassicales</taxon>
        <taxon>Brassicaceae</taxon>
        <taxon>Arabideae</taxon>
        <taxon>Arabis</taxon>
    </lineage>
</organism>
<evidence type="ECO:0000313" key="1">
    <source>
        <dbReference type="EMBL" id="KFK27103.1"/>
    </source>
</evidence>
<accession>A0A087GB51</accession>
<dbReference type="OMA" id="WNSERAT"/>
<evidence type="ECO:0000313" key="2">
    <source>
        <dbReference type="Proteomes" id="UP000029120"/>
    </source>
</evidence>